<dbReference type="GO" id="GO:0006895">
    <property type="term" value="P:Golgi to endosome transport"/>
    <property type="evidence" value="ECO:0007669"/>
    <property type="project" value="TreeGrafter"/>
</dbReference>
<dbReference type="Proteomes" id="UP001163046">
    <property type="component" value="Unassembled WGS sequence"/>
</dbReference>
<organism evidence="11 12">
    <name type="scientific">Desmophyllum pertusum</name>
    <dbReference type="NCBI Taxonomy" id="174260"/>
    <lineage>
        <taxon>Eukaryota</taxon>
        <taxon>Metazoa</taxon>
        <taxon>Cnidaria</taxon>
        <taxon>Anthozoa</taxon>
        <taxon>Hexacorallia</taxon>
        <taxon>Scleractinia</taxon>
        <taxon>Caryophylliina</taxon>
        <taxon>Caryophylliidae</taxon>
        <taxon>Desmophyllum</taxon>
    </lineage>
</organism>
<keyword evidence="9 10" id="KW-0472">Membrane</keyword>
<evidence type="ECO:0000256" key="7">
    <source>
        <dbReference type="ARBA" id="ARBA00022989"/>
    </source>
</evidence>
<keyword evidence="8" id="KW-0333">Golgi apparatus</keyword>
<evidence type="ECO:0000256" key="2">
    <source>
        <dbReference type="ARBA" id="ARBA00008160"/>
    </source>
</evidence>
<dbReference type="OrthoDB" id="542931at2759"/>
<feature type="transmembrane region" description="Helical" evidence="10">
    <location>
        <begin position="126"/>
        <end position="145"/>
    </location>
</feature>
<sequence length="164" mass="18603">MYIVRIILKMAAFRSYVWDPCLIVSQIVAVQCVFYLFLAFWVVLVDFWTGSTRSLDQFFFHKEVHFSSFKGKITIAAFCLNTLTGAGGLWVIVRRAKQCLDFAATAHLIHLLFCCIYAGFPTSFPWWMLNIACMALMAVMGEFVCMRTELKAIPVSVSSVKSTV</sequence>
<dbReference type="EMBL" id="MU827309">
    <property type="protein sequence ID" value="KAJ7360476.1"/>
    <property type="molecule type" value="Genomic_DNA"/>
</dbReference>
<keyword evidence="5 10" id="KW-0812">Transmembrane</keyword>
<accession>A0A9X0CKR0</accession>
<dbReference type="InterPro" id="IPR019185">
    <property type="entry name" value="Integral_membrane_SYS1-rel"/>
</dbReference>
<evidence type="ECO:0000256" key="4">
    <source>
        <dbReference type="ARBA" id="ARBA00022448"/>
    </source>
</evidence>
<dbReference type="PANTHER" id="PTHR12952:SF0">
    <property type="entry name" value="PROTEIN SYS1 HOMOLOG"/>
    <property type="match status" value="1"/>
</dbReference>
<feature type="transmembrane region" description="Helical" evidence="10">
    <location>
        <begin position="100"/>
        <end position="120"/>
    </location>
</feature>
<dbReference type="GO" id="GO:0005802">
    <property type="term" value="C:trans-Golgi network"/>
    <property type="evidence" value="ECO:0007669"/>
    <property type="project" value="TreeGrafter"/>
</dbReference>
<keyword evidence="4" id="KW-0813">Transport</keyword>
<dbReference type="GO" id="GO:0000139">
    <property type="term" value="C:Golgi membrane"/>
    <property type="evidence" value="ECO:0007669"/>
    <property type="project" value="UniProtKB-SubCell"/>
</dbReference>
<comment type="similarity">
    <text evidence="2">Belongs to the SYS1 family.</text>
</comment>
<comment type="caution">
    <text evidence="11">The sequence shown here is derived from an EMBL/GenBank/DDBJ whole genome shotgun (WGS) entry which is preliminary data.</text>
</comment>
<dbReference type="InterPro" id="IPR016973">
    <property type="entry name" value="Integral_membrane_SYS1"/>
</dbReference>
<dbReference type="AlphaFoldDB" id="A0A9X0CKR0"/>
<evidence type="ECO:0000256" key="1">
    <source>
        <dbReference type="ARBA" id="ARBA00004653"/>
    </source>
</evidence>
<name>A0A9X0CKR0_9CNID</name>
<evidence type="ECO:0000256" key="3">
    <source>
        <dbReference type="ARBA" id="ARBA00014516"/>
    </source>
</evidence>
<protein>
    <recommendedName>
        <fullName evidence="3">Protein SYS1 homolog</fullName>
    </recommendedName>
</protein>
<evidence type="ECO:0000313" key="12">
    <source>
        <dbReference type="Proteomes" id="UP001163046"/>
    </source>
</evidence>
<dbReference type="PIRSF" id="PIRSF031402">
    <property type="entry name" value="SYS1_homologue"/>
    <property type="match status" value="1"/>
</dbReference>
<feature type="transmembrane region" description="Helical" evidence="10">
    <location>
        <begin position="21"/>
        <end position="44"/>
    </location>
</feature>
<gene>
    <name evidence="11" type="primary">SYS1</name>
    <name evidence="11" type="ORF">OS493_015577</name>
</gene>
<comment type="subcellular location">
    <subcellularLocation>
        <location evidence="1">Golgi apparatus membrane</location>
        <topology evidence="1">Multi-pass membrane protein</topology>
    </subcellularLocation>
</comment>
<proteinExistence type="inferred from homology"/>
<evidence type="ECO:0000256" key="5">
    <source>
        <dbReference type="ARBA" id="ARBA00022692"/>
    </source>
</evidence>
<keyword evidence="12" id="KW-1185">Reference proteome</keyword>
<dbReference type="GO" id="GO:0034067">
    <property type="term" value="P:protein localization to Golgi apparatus"/>
    <property type="evidence" value="ECO:0007669"/>
    <property type="project" value="TreeGrafter"/>
</dbReference>
<evidence type="ECO:0000256" key="6">
    <source>
        <dbReference type="ARBA" id="ARBA00022927"/>
    </source>
</evidence>
<reference evidence="11" key="1">
    <citation type="submission" date="2023-01" db="EMBL/GenBank/DDBJ databases">
        <title>Genome assembly of the deep-sea coral Lophelia pertusa.</title>
        <authorList>
            <person name="Herrera S."/>
            <person name="Cordes E."/>
        </authorList>
    </citation>
    <scope>NUCLEOTIDE SEQUENCE</scope>
    <source>
        <strain evidence="11">USNM1676648</strain>
        <tissue evidence="11">Polyp</tissue>
    </source>
</reference>
<evidence type="ECO:0000256" key="8">
    <source>
        <dbReference type="ARBA" id="ARBA00023034"/>
    </source>
</evidence>
<evidence type="ECO:0000256" key="9">
    <source>
        <dbReference type="ARBA" id="ARBA00023136"/>
    </source>
</evidence>
<keyword evidence="7 10" id="KW-1133">Transmembrane helix</keyword>
<dbReference type="GO" id="GO:0043001">
    <property type="term" value="P:Golgi to plasma membrane protein transport"/>
    <property type="evidence" value="ECO:0007669"/>
    <property type="project" value="TreeGrafter"/>
</dbReference>
<keyword evidence="6" id="KW-0653">Protein transport</keyword>
<evidence type="ECO:0000313" key="11">
    <source>
        <dbReference type="EMBL" id="KAJ7360476.1"/>
    </source>
</evidence>
<dbReference type="PANTHER" id="PTHR12952">
    <property type="entry name" value="SYS1"/>
    <property type="match status" value="1"/>
</dbReference>
<feature type="transmembrane region" description="Helical" evidence="10">
    <location>
        <begin position="73"/>
        <end position="93"/>
    </location>
</feature>
<dbReference type="Pfam" id="PF09801">
    <property type="entry name" value="SYS1"/>
    <property type="match status" value="1"/>
</dbReference>
<evidence type="ECO:0000256" key="10">
    <source>
        <dbReference type="SAM" id="Phobius"/>
    </source>
</evidence>
<dbReference type="GO" id="GO:0005829">
    <property type="term" value="C:cytosol"/>
    <property type="evidence" value="ECO:0007669"/>
    <property type="project" value="GOC"/>
</dbReference>